<feature type="transmembrane region" description="Helical" evidence="5">
    <location>
        <begin position="208"/>
        <end position="226"/>
    </location>
</feature>
<feature type="transmembrane region" description="Helical" evidence="5">
    <location>
        <begin position="78"/>
        <end position="97"/>
    </location>
</feature>
<evidence type="ECO:0000313" key="8">
    <source>
        <dbReference type="Proteomes" id="UP001144280"/>
    </source>
</evidence>
<dbReference type="Pfam" id="PF14378">
    <property type="entry name" value="PAP2_3"/>
    <property type="match status" value="1"/>
</dbReference>
<evidence type="ECO:0000313" key="7">
    <source>
        <dbReference type="EMBL" id="GLH98845.1"/>
    </source>
</evidence>
<feature type="transmembrane region" description="Helical" evidence="5">
    <location>
        <begin position="109"/>
        <end position="127"/>
    </location>
</feature>
<organism evidence="7 8">
    <name type="scientific">Phytohabitans aurantiacus</name>
    <dbReference type="NCBI Taxonomy" id="3016789"/>
    <lineage>
        <taxon>Bacteria</taxon>
        <taxon>Bacillati</taxon>
        <taxon>Actinomycetota</taxon>
        <taxon>Actinomycetes</taxon>
        <taxon>Micromonosporales</taxon>
        <taxon>Micromonosporaceae</taxon>
    </lineage>
</organism>
<feature type="transmembrane region" description="Helical" evidence="5">
    <location>
        <begin position="160"/>
        <end position="179"/>
    </location>
</feature>
<dbReference type="RefSeq" id="WP_281898085.1">
    <property type="nucleotide sequence ID" value="NZ_BSDI01000019.1"/>
</dbReference>
<proteinExistence type="predicted"/>
<feature type="domain" description="Inositolphosphotransferase Aur1/Ipt1" evidence="6">
    <location>
        <begin position="47"/>
        <end position="224"/>
    </location>
</feature>
<dbReference type="InterPro" id="IPR052185">
    <property type="entry name" value="IPC_Synthase-Related"/>
</dbReference>
<comment type="caution">
    <text evidence="7">The sequence shown here is derived from an EMBL/GenBank/DDBJ whole genome shotgun (WGS) entry which is preliminary data.</text>
</comment>
<dbReference type="PANTHER" id="PTHR31310">
    <property type="match status" value="1"/>
</dbReference>
<keyword evidence="2 5" id="KW-0812">Transmembrane</keyword>
<accession>A0ABQ5QWB8</accession>
<evidence type="ECO:0000259" key="6">
    <source>
        <dbReference type="Pfam" id="PF14378"/>
    </source>
</evidence>
<gene>
    <name evidence="7" type="ORF">Pa4123_41200</name>
</gene>
<keyword evidence="8" id="KW-1185">Reference proteome</keyword>
<evidence type="ECO:0000256" key="3">
    <source>
        <dbReference type="ARBA" id="ARBA00022989"/>
    </source>
</evidence>
<evidence type="ECO:0000256" key="4">
    <source>
        <dbReference type="ARBA" id="ARBA00023136"/>
    </source>
</evidence>
<dbReference type="PANTHER" id="PTHR31310:SF7">
    <property type="entry name" value="PA-PHOSPHATASE RELATED-FAMILY PROTEIN DDB_G0268928"/>
    <property type="match status" value="1"/>
</dbReference>
<comment type="subcellular location">
    <subcellularLocation>
        <location evidence="1">Membrane</location>
        <topology evidence="1">Multi-pass membrane protein</topology>
    </subcellularLocation>
</comment>
<feature type="transmembrane region" description="Helical" evidence="5">
    <location>
        <begin position="186"/>
        <end position="202"/>
    </location>
</feature>
<dbReference type="Proteomes" id="UP001144280">
    <property type="component" value="Unassembled WGS sequence"/>
</dbReference>
<dbReference type="EMBL" id="BSDI01000019">
    <property type="protein sequence ID" value="GLH98845.1"/>
    <property type="molecule type" value="Genomic_DNA"/>
</dbReference>
<sequence length="273" mass="29745">MSSGHRAARPKPVRELLLVAVLFLAYRLGRQALAGDLPTAYANAAGIWHLERAWGLPNEAALQQTILGHGWLVRAANLYYAGVHFPATAAFLLWTYLRRPHLYRWARTTLAALTAAAFTVQVLIPLAPPRLLAAAGMVDTAAVVGPNVYTASTDAITNQYAAMPSLHVGWAAVVAIVLIHATGGRWRWLWLLHPLATLAVVVATANHYWLDAAVALTLLGAILLLLSRHRDSPQWIGVPIGRHAAAWFVGTRRVRLRERRTGTTTDIAVAPKI</sequence>
<evidence type="ECO:0000256" key="1">
    <source>
        <dbReference type="ARBA" id="ARBA00004141"/>
    </source>
</evidence>
<name>A0ABQ5QWB8_9ACTN</name>
<dbReference type="InterPro" id="IPR026841">
    <property type="entry name" value="Aur1/Ipt1"/>
</dbReference>
<evidence type="ECO:0000256" key="5">
    <source>
        <dbReference type="SAM" id="Phobius"/>
    </source>
</evidence>
<keyword evidence="3 5" id="KW-1133">Transmembrane helix</keyword>
<keyword evidence="4 5" id="KW-0472">Membrane</keyword>
<protein>
    <submittedName>
        <fullName evidence="7">Inositol phosphorylceramide synthase</fullName>
    </submittedName>
</protein>
<reference evidence="7" key="1">
    <citation type="submission" date="2022-12" db="EMBL/GenBank/DDBJ databases">
        <title>New Phytohabitans aurantiacus sp. RD004123 nov., an actinomycete isolated from soil.</title>
        <authorList>
            <person name="Triningsih D.W."/>
            <person name="Harunari E."/>
            <person name="Igarashi Y."/>
        </authorList>
    </citation>
    <scope>NUCLEOTIDE SEQUENCE</scope>
    <source>
        <strain evidence="7">RD004123</strain>
    </source>
</reference>
<evidence type="ECO:0000256" key="2">
    <source>
        <dbReference type="ARBA" id="ARBA00022692"/>
    </source>
</evidence>
<dbReference type="CDD" id="cd03386">
    <property type="entry name" value="PAP2_Aur1_like"/>
    <property type="match status" value="1"/>
</dbReference>